<dbReference type="GO" id="GO:0046872">
    <property type="term" value="F:metal ion binding"/>
    <property type="evidence" value="ECO:0007669"/>
    <property type="project" value="UniProtKB-KW"/>
</dbReference>
<evidence type="ECO:0000256" key="5">
    <source>
        <dbReference type="ARBA" id="ARBA00022694"/>
    </source>
</evidence>
<dbReference type="SUPFAM" id="SSF52540">
    <property type="entry name" value="P-loop containing nucleoside triphosphate hydrolases"/>
    <property type="match status" value="1"/>
</dbReference>
<dbReference type="EMBL" id="OBMT01000005">
    <property type="protein sequence ID" value="SOC06620.1"/>
    <property type="molecule type" value="Genomic_DNA"/>
</dbReference>
<organism evidence="11 12">
    <name type="scientific">Rhodobacter maris</name>
    <dbReference type="NCBI Taxonomy" id="446682"/>
    <lineage>
        <taxon>Bacteria</taxon>
        <taxon>Pseudomonadati</taxon>
        <taxon>Pseudomonadota</taxon>
        <taxon>Alphaproteobacteria</taxon>
        <taxon>Rhodobacterales</taxon>
        <taxon>Rhodobacter group</taxon>
        <taxon>Rhodobacter</taxon>
    </lineage>
</organism>
<dbReference type="PANTHER" id="PTHR33540:SF2">
    <property type="entry name" value="TRNA THREONYLCARBAMOYLADENOSINE BIOSYNTHESIS PROTEIN TSAE"/>
    <property type="match status" value="1"/>
</dbReference>
<dbReference type="PANTHER" id="PTHR33540">
    <property type="entry name" value="TRNA THREONYLCARBAMOYLADENOSINE BIOSYNTHESIS PROTEIN TSAE"/>
    <property type="match status" value="1"/>
</dbReference>
<keyword evidence="4" id="KW-0963">Cytoplasm</keyword>
<dbReference type="RefSeq" id="WP_097069838.1">
    <property type="nucleotide sequence ID" value="NZ_OBMT01000005.1"/>
</dbReference>
<dbReference type="InterPro" id="IPR027417">
    <property type="entry name" value="P-loop_NTPase"/>
</dbReference>
<evidence type="ECO:0000256" key="7">
    <source>
        <dbReference type="ARBA" id="ARBA00022741"/>
    </source>
</evidence>
<dbReference type="NCBIfam" id="TIGR00150">
    <property type="entry name" value="T6A_YjeE"/>
    <property type="match status" value="1"/>
</dbReference>
<keyword evidence="12" id="KW-1185">Reference proteome</keyword>
<keyword evidence="5" id="KW-0819">tRNA processing</keyword>
<reference evidence="12" key="1">
    <citation type="submission" date="2017-08" db="EMBL/GenBank/DDBJ databases">
        <authorList>
            <person name="Varghese N."/>
            <person name="Submissions S."/>
        </authorList>
    </citation>
    <scope>NUCLEOTIDE SEQUENCE [LARGE SCALE GENOMIC DNA]</scope>
    <source>
        <strain evidence="12">JA276</strain>
    </source>
</reference>
<proteinExistence type="inferred from homology"/>
<sequence length="158" mass="16871">MVTPPEIRTLALADADATARLGRWFAACLGPGDVLLLDGPIGAGKTHFARALIRARIGAAEDVPSPTFTLVQSYGADPEIWHADLYRLSHPDEAIELGLEEAFETAICLIEWPERLGALAPETALTLRFSLIEGGAARAVALCGDTAWALRLAALERV</sequence>
<evidence type="ECO:0000256" key="1">
    <source>
        <dbReference type="ARBA" id="ARBA00004496"/>
    </source>
</evidence>
<evidence type="ECO:0000313" key="11">
    <source>
        <dbReference type="EMBL" id="SOC06620.1"/>
    </source>
</evidence>
<dbReference type="InterPro" id="IPR003442">
    <property type="entry name" value="T6A_TsaE"/>
</dbReference>
<dbReference type="Gene3D" id="3.40.50.300">
    <property type="entry name" value="P-loop containing nucleotide triphosphate hydrolases"/>
    <property type="match status" value="1"/>
</dbReference>
<dbReference type="GO" id="GO:0005524">
    <property type="term" value="F:ATP binding"/>
    <property type="evidence" value="ECO:0007669"/>
    <property type="project" value="UniProtKB-KW"/>
</dbReference>
<dbReference type="GO" id="GO:0002949">
    <property type="term" value="P:tRNA threonylcarbamoyladenosine modification"/>
    <property type="evidence" value="ECO:0007669"/>
    <property type="project" value="InterPro"/>
</dbReference>
<gene>
    <name evidence="11" type="ORF">SAMN05877831_10567</name>
</gene>
<comment type="similarity">
    <text evidence="2">Belongs to the TsaE family.</text>
</comment>
<evidence type="ECO:0000256" key="4">
    <source>
        <dbReference type="ARBA" id="ARBA00022490"/>
    </source>
</evidence>
<dbReference type="Proteomes" id="UP000219111">
    <property type="component" value="Unassembled WGS sequence"/>
</dbReference>
<evidence type="ECO:0000256" key="2">
    <source>
        <dbReference type="ARBA" id="ARBA00007599"/>
    </source>
</evidence>
<evidence type="ECO:0000313" key="12">
    <source>
        <dbReference type="Proteomes" id="UP000219111"/>
    </source>
</evidence>
<dbReference type="AlphaFoldDB" id="A0A285SGW3"/>
<evidence type="ECO:0000256" key="6">
    <source>
        <dbReference type="ARBA" id="ARBA00022723"/>
    </source>
</evidence>
<evidence type="ECO:0000256" key="9">
    <source>
        <dbReference type="ARBA" id="ARBA00022842"/>
    </source>
</evidence>
<dbReference type="GO" id="GO:0005737">
    <property type="term" value="C:cytoplasm"/>
    <property type="evidence" value="ECO:0007669"/>
    <property type="project" value="UniProtKB-SubCell"/>
</dbReference>
<evidence type="ECO:0000256" key="8">
    <source>
        <dbReference type="ARBA" id="ARBA00022840"/>
    </source>
</evidence>
<protein>
    <recommendedName>
        <fullName evidence="3">tRNA threonylcarbamoyladenosine biosynthesis protein TsaE</fullName>
    </recommendedName>
    <alternativeName>
        <fullName evidence="10">t(6)A37 threonylcarbamoyladenosine biosynthesis protein TsaE</fullName>
    </alternativeName>
</protein>
<accession>A0A285SGW3</accession>
<dbReference type="Pfam" id="PF02367">
    <property type="entry name" value="TsaE"/>
    <property type="match status" value="1"/>
</dbReference>
<keyword evidence="8" id="KW-0067">ATP-binding</keyword>
<comment type="subcellular location">
    <subcellularLocation>
        <location evidence="1">Cytoplasm</location>
    </subcellularLocation>
</comment>
<keyword evidence="7" id="KW-0547">Nucleotide-binding</keyword>
<keyword evidence="6" id="KW-0479">Metal-binding</keyword>
<evidence type="ECO:0000256" key="3">
    <source>
        <dbReference type="ARBA" id="ARBA00019010"/>
    </source>
</evidence>
<keyword evidence="9" id="KW-0460">Magnesium</keyword>
<name>A0A285SGW3_9RHOB</name>
<evidence type="ECO:0000256" key="10">
    <source>
        <dbReference type="ARBA" id="ARBA00032441"/>
    </source>
</evidence>
<dbReference type="OrthoDB" id="9800307at2"/>